<dbReference type="InterPro" id="IPR001254">
    <property type="entry name" value="Trypsin_dom"/>
</dbReference>
<keyword evidence="2" id="KW-0645">Protease</keyword>
<dbReference type="GO" id="GO:0006508">
    <property type="term" value="P:proteolysis"/>
    <property type="evidence" value="ECO:0007669"/>
    <property type="project" value="UniProtKB-KW"/>
</dbReference>
<dbReference type="InterPro" id="IPR009003">
    <property type="entry name" value="Peptidase_S1_PA"/>
</dbReference>
<dbReference type="InterPro" id="IPR033116">
    <property type="entry name" value="TRYPSIN_SER"/>
</dbReference>
<evidence type="ECO:0000259" key="4">
    <source>
        <dbReference type="PROSITE" id="PS50240"/>
    </source>
</evidence>
<accession>A0A2T8F4K5</accession>
<dbReference type="InterPro" id="IPR051487">
    <property type="entry name" value="Ser/Thr_Proteases_Immune/Dev"/>
</dbReference>
<dbReference type="SMART" id="SM00020">
    <property type="entry name" value="Tryp_SPc"/>
    <property type="match status" value="1"/>
</dbReference>
<name>A0A2T8F4K5_9ACTN</name>
<evidence type="ECO:0000256" key="2">
    <source>
        <dbReference type="RuleBase" id="RU363034"/>
    </source>
</evidence>
<dbReference type="Proteomes" id="UP000246018">
    <property type="component" value="Unassembled WGS sequence"/>
</dbReference>
<dbReference type="AlphaFoldDB" id="A0A2T8F4K5"/>
<organism evidence="5 6">
    <name type="scientific">Nocardioides gansuensis</name>
    <dbReference type="NCBI Taxonomy" id="2138300"/>
    <lineage>
        <taxon>Bacteria</taxon>
        <taxon>Bacillati</taxon>
        <taxon>Actinomycetota</taxon>
        <taxon>Actinomycetes</taxon>
        <taxon>Propionibacteriales</taxon>
        <taxon>Nocardioidaceae</taxon>
        <taxon>Nocardioides</taxon>
    </lineage>
</organism>
<feature type="chain" id="PRO_5015487723" description="Peptidase S1 domain-containing protein" evidence="3">
    <location>
        <begin position="24"/>
        <end position="268"/>
    </location>
</feature>
<dbReference type="PROSITE" id="PS50240">
    <property type="entry name" value="TRYPSIN_DOM"/>
    <property type="match status" value="1"/>
</dbReference>
<dbReference type="Pfam" id="PF00089">
    <property type="entry name" value="Trypsin"/>
    <property type="match status" value="1"/>
</dbReference>
<feature type="domain" description="Peptidase S1" evidence="4">
    <location>
        <begin position="24"/>
        <end position="262"/>
    </location>
</feature>
<keyword evidence="1" id="KW-1015">Disulfide bond</keyword>
<dbReference type="PROSITE" id="PS00135">
    <property type="entry name" value="TRYPSIN_SER"/>
    <property type="match status" value="1"/>
</dbReference>
<comment type="caution">
    <text evidence="5">The sequence shown here is derived from an EMBL/GenBank/DDBJ whole genome shotgun (WGS) entry which is preliminary data.</text>
</comment>
<dbReference type="RefSeq" id="WP_116574624.1">
    <property type="nucleotide sequence ID" value="NZ_QDGZ01000018.1"/>
</dbReference>
<reference evidence="5 6" key="1">
    <citation type="submission" date="2018-04" db="EMBL/GenBank/DDBJ databases">
        <title>Genome of Nocardioides gansuensis WSJ-1.</title>
        <authorList>
            <person name="Wu S."/>
            <person name="Wang G."/>
        </authorList>
    </citation>
    <scope>NUCLEOTIDE SEQUENCE [LARGE SCALE GENOMIC DNA]</scope>
    <source>
        <strain evidence="5 6">WSJ-1</strain>
    </source>
</reference>
<sequence>MKRMILAVLLTSFAVLAPVVAHAIVYGEPDNGEHPNVGSFVGELTDPDTGDSTLIQLCTGTLIDTDVVLSASHCFTGLPPSFTITDTWFTLDEVIDANKDGVVDPTVKLLTGTPVTHPLFASGGVSNTFDIAVFLLDKAVTGIAPAELPGPGLLNDIAWRKETFTAVGYGAVRETNRKATQSILVGWRREKADQQARSLTRAWLTLSMNLATGNGGTCYGDSGGPHLLGDVVVSITITGDVPCKSTDKTYRVDTPWAREFLAQFVTLP</sequence>
<dbReference type="Gene3D" id="2.40.10.10">
    <property type="entry name" value="Trypsin-like serine proteases"/>
    <property type="match status" value="1"/>
</dbReference>
<dbReference type="EMBL" id="QDGZ01000018">
    <property type="protein sequence ID" value="PVG80627.1"/>
    <property type="molecule type" value="Genomic_DNA"/>
</dbReference>
<dbReference type="PANTHER" id="PTHR24256">
    <property type="entry name" value="TRYPTASE-RELATED"/>
    <property type="match status" value="1"/>
</dbReference>
<keyword evidence="2" id="KW-0378">Hydrolase</keyword>
<dbReference type="GO" id="GO:0004252">
    <property type="term" value="F:serine-type endopeptidase activity"/>
    <property type="evidence" value="ECO:0007669"/>
    <property type="project" value="InterPro"/>
</dbReference>
<evidence type="ECO:0000313" key="5">
    <source>
        <dbReference type="EMBL" id="PVG80627.1"/>
    </source>
</evidence>
<dbReference type="InterPro" id="IPR018114">
    <property type="entry name" value="TRYPSIN_HIS"/>
</dbReference>
<evidence type="ECO:0000256" key="3">
    <source>
        <dbReference type="SAM" id="SignalP"/>
    </source>
</evidence>
<proteinExistence type="predicted"/>
<dbReference type="InterPro" id="IPR001314">
    <property type="entry name" value="Peptidase_S1A"/>
</dbReference>
<feature type="signal peptide" evidence="3">
    <location>
        <begin position="1"/>
        <end position="23"/>
    </location>
</feature>
<keyword evidence="6" id="KW-1185">Reference proteome</keyword>
<dbReference type="PROSITE" id="PS00134">
    <property type="entry name" value="TRYPSIN_HIS"/>
    <property type="match status" value="1"/>
</dbReference>
<dbReference type="OrthoDB" id="3657335at2"/>
<dbReference type="SUPFAM" id="SSF50494">
    <property type="entry name" value="Trypsin-like serine proteases"/>
    <property type="match status" value="1"/>
</dbReference>
<evidence type="ECO:0000313" key="6">
    <source>
        <dbReference type="Proteomes" id="UP000246018"/>
    </source>
</evidence>
<keyword evidence="2" id="KW-0720">Serine protease</keyword>
<evidence type="ECO:0000256" key="1">
    <source>
        <dbReference type="ARBA" id="ARBA00023157"/>
    </source>
</evidence>
<dbReference type="InterPro" id="IPR043504">
    <property type="entry name" value="Peptidase_S1_PA_chymotrypsin"/>
</dbReference>
<dbReference type="PRINTS" id="PR00722">
    <property type="entry name" value="CHYMOTRYPSIN"/>
</dbReference>
<keyword evidence="3" id="KW-0732">Signal</keyword>
<gene>
    <name evidence="5" type="ORF">DDE18_22280</name>
</gene>
<protein>
    <recommendedName>
        <fullName evidence="4">Peptidase S1 domain-containing protein</fullName>
    </recommendedName>
</protein>